<name>A0ABR2D850_9ROSI</name>
<keyword evidence="2" id="KW-1185">Reference proteome</keyword>
<reference evidence="1 2" key="1">
    <citation type="journal article" date="2024" name="G3 (Bethesda)">
        <title>Genome assembly of Hibiscus sabdariffa L. provides insights into metabolisms of medicinal natural products.</title>
        <authorList>
            <person name="Kim T."/>
        </authorList>
    </citation>
    <scope>NUCLEOTIDE SEQUENCE [LARGE SCALE GENOMIC DNA]</scope>
    <source>
        <strain evidence="1">TK-2024</strain>
        <tissue evidence="1">Old leaves</tissue>
    </source>
</reference>
<gene>
    <name evidence="1" type="ORF">V6N12_013417</name>
</gene>
<organism evidence="1 2">
    <name type="scientific">Hibiscus sabdariffa</name>
    <name type="common">roselle</name>
    <dbReference type="NCBI Taxonomy" id="183260"/>
    <lineage>
        <taxon>Eukaryota</taxon>
        <taxon>Viridiplantae</taxon>
        <taxon>Streptophyta</taxon>
        <taxon>Embryophyta</taxon>
        <taxon>Tracheophyta</taxon>
        <taxon>Spermatophyta</taxon>
        <taxon>Magnoliopsida</taxon>
        <taxon>eudicotyledons</taxon>
        <taxon>Gunneridae</taxon>
        <taxon>Pentapetalae</taxon>
        <taxon>rosids</taxon>
        <taxon>malvids</taxon>
        <taxon>Malvales</taxon>
        <taxon>Malvaceae</taxon>
        <taxon>Malvoideae</taxon>
        <taxon>Hibiscus</taxon>
    </lineage>
</organism>
<comment type="caution">
    <text evidence="1">The sequence shown here is derived from an EMBL/GenBank/DDBJ whole genome shotgun (WGS) entry which is preliminary data.</text>
</comment>
<protein>
    <submittedName>
        <fullName evidence="1">Uncharacterized protein</fullName>
    </submittedName>
</protein>
<dbReference type="Proteomes" id="UP001472677">
    <property type="component" value="Unassembled WGS sequence"/>
</dbReference>
<sequence>MLSCCLLGVTLKNCFPVFSASLFSEELSERGTLRSGAFIVTIIGDLVGPPNKGLLDKTIRDSNTLSLESLVSERVDEP</sequence>
<dbReference type="EMBL" id="JBBPBM010000035">
    <property type="protein sequence ID" value="KAK8530920.1"/>
    <property type="molecule type" value="Genomic_DNA"/>
</dbReference>
<evidence type="ECO:0000313" key="1">
    <source>
        <dbReference type="EMBL" id="KAK8530920.1"/>
    </source>
</evidence>
<evidence type="ECO:0000313" key="2">
    <source>
        <dbReference type="Proteomes" id="UP001472677"/>
    </source>
</evidence>
<proteinExistence type="predicted"/>
<accession>A0ABR2D850</accession>